<evidence type="ECO:0000256" key="3">
    <source>
        <dbReference type="ARBA" id="ARBA00022763"/>
    </source>
</evidence>
<keyword evidence="5" id="KW-0190">Covalent protein-DNA linkage</keyword>
<evidence type="ECO:0000313" key="9">
    <source>
        <dbReference type="EMBL" id="MCK8482050.1"/>
    </source>
</evidence>
<keyword evidence="7" id="KW-0456">Lyase</keyword>
<organism evidence="9 10">
    <name type="scientific">Psychroserpens algicola</name>
    <dbReference type="NCBI Taxonomy" id="1719034"/>
    <lineage>
        <taxon>Bacteria</taxon>
        <taxon>Pseudomonadati</taxon>
        <taxon>Bacteroidota</taxon>
        <taxon>Flavobacteriia</taxon>
        <taxon>Flavobacteriales</taxon>
        <taxon>Flavobacteriaceae</taxon>
        <taxon>Psychroserpens</taxon>
    </lineage>
</organism>
<evidence type="ECO:0000256" key="5">
    <source>
        <dbReference type="ARBA" id="ARBA00023124"/>
    </source>
</evidence>
<comment type="caution">
    <text evidence="9">The sequence shown here is derived from an EMBL/GenBank/DDBJ whole genome shotgun (WGS) entry which is preliminary data.</text>
</comment>
<dbReference type="Pfam" id="PF02586">
    <property type="entry name" value="SRAP"/>
    <property type="match status" value="1"/>
</dbReference>
<keyword evidence="3" id="KW-0227">DNA damage</keyword>
<keyword evidence="6" id="KW-0238">DNA-binding</keyword>
<evidence type="ECO:0000256" key="8">
    <source>
        <dbReference type="RuleBase" id="RU364100"/>
    </source>
</evidence>
<dbReference type="EC" id="3.4.-.-" evidence="8"/>
<keyword evidence="4 8" id="KW-0378">Hydrolase</keyword>
<evidence type="ECO:0000256" key="6">
    <source>
        <dbReference type="ARBA" id="ARBA00023125"/>
    </source>
</evidence>
<gene>
    <name evidence="9" type="ORF">MUY34_15550</name>
</gene>
<evidence type="ECO:0000256" key="7">
    <source>
        <dbReference type="ARBA" id="ARBA00023239"/>
    </source>
</evidence>
<dbReference type="InterPro" id="IPR003738">
    <property type="entry name" value="SRAP"/>
</dbReference>
<keyword evidence="2 8" id="KW-0645">Protease</keyword>
<accession>A0ABT0HDW0</accession>
<comment type="similarity">
    <text evidence="1 8">Belongs to the SOS response-associated peptidase family.</text>
</comment>
<evidence type="ECO:0000256" key="4">
    <source>
        <dbReference type="ARBA" id="ARBA00022801"/>
    </source>
</evidence>
<dbReference type="SUPFAM" id="SSF143081">
    <property type="entry name" value="BB1717-like"/>
    <property type="match status" value="1"/>
</dbReference>
<reference evidence="9" key="1">
    <citation type="submission" date="2022-04" db="EMBL/GenBank/DDBJ databases">
        <authorList>
            <person name="Ren T."/>
        </authorList>
    </citation>
    <scope>NUCLEOTIDE SEQUENCE</scope>
    <source>
        <strain evidence="9">F63249</strain>
    </source>
</reference>
<keyword evidence="10" id="KW-1185">Reference proteome</keyword>
<proteinExistence type="inferred from homology"/>
<name>A0ABT0HDW0_9FLAO</name>
<protein>
    <recommendedName>
        <fullName evidence="8">Abasic site processing protein</fullName>
        <ecNumber evidence="8">3.4.-.-</ecNumber>
    </recommendedName>
</protein>
<dbReference type="PANTHER" id="PTHR13604">
    <property type="entry name" value="DC12-RELATED"/>
    <property type="match status" value="1"/>
</dbReference>
<evidence type="ECO:0000313" key="10">
    <source>
        <dbReference type="Proteomes" id="UP001203687"/>
    </source>
</evidence>
<dbReference type="RefSeq" id="WP_248413786.1">
    <property type="nucleotide sequence ID" value="NZ_JALPQF010000019.1"/>
</dbReference>
<dbReference type="InterPro" id="IPR036590">
    <property type="entry name" value="SRAP-like"/>
</dbReference>
<dbReference type="PANTHER" id="PTHR13604:SF0">
    <property type="entry name" value="ABASIC SITE PROCESSING PROTEIN HMCES"/>
    <property type="match status" value="1"/>
</dbReference>
<dbReference type="Gene3D" id="3.90.1680.10">
    <property type="entry name" value="SOS response associated peptidase-like"/>
    <property type="match status" value="1"/>
</dbReference>
<dbReference type="EMBL" id="JALPQF010000019">
    <property type="protein sequence ID" value="MCK8482050.1"/>
    <property type="molecule type" value="Genomic_DNA"/>
</dbReference>
<sequence>MFYKLCRTSSLFDVENELNTKFRYPKLYEQKSIINGKYESNLPVITSEDPNSINYAIWGLLPPSYDGDWEDFQEITNTLNTYITYNQLNEEIYADSFDKRRCLLVVNGFFTAKLHKGKLYPHHIHLKAHKPFCIAGVYNKIEDGFLTCSLLVTNSELGSKYLPNMGIQKPLIFKKKDFSTWLNTSYNFEQLKPLIANHDRYEFISHPIEHDFYKNSKVFKQITESHHYKSVMRIAHQ</sequence>
<evidence type="ECO:0000256" key="1">
    <source>
        <dbReference type="ARBA" id="ARBA00008136"/>
    </source>
</evidence>
<dbReference type="Proteomes" id="UP001203687">
    <property type="component" value="Unassembled WGS sequence"/>
</dbReference>
<evidence type="ECO:0000256" key="2">
    <source>
        <dbReference type="ARBA" id="ARBA00022670"/>
    </source>
</evidence>